<feature type="transmembrane region" description="Helical" evidence="1">
    <location>
        <begin position="21"/>
        <end position="43"/>
    </location>
</feature>
<dbReference type="Pfam" id="PF20153">
    <property type="entry name" value="DUF6535"/>
    <property type="match status" value="1"/>
</dbReference>
<evidence type="ECO:0000313" key="3">
    <source>
        <dbReference type="EMBL" id="EMD31568.1"/>
    </source>
</evidence>
<evidence type="ECO:0000256" key="1">
    <source>
        <dbReference type="SAM" id="Phobius"/>
    </source>
</evidence>
<protein>
    <recommendedName>
        <fullName evidence="2">DUF6535 domain-containing protein</fullName>
    </recommendedName>
</protein>
<organism evidence="3 4">
    <name type="scientific">Ceriporiopsis subvermispora (strain B)</name>
    <name type="common">White-rot fungus</name>
    <name type="synonym">Gelatoporia subvermispora</name>
    <dbReference type="NCBI Taxonomy" id="914234"/>
    <lineage>
        <taxon>Eukaryota</taxon>
        <taxon>Fungi</taxon>
        <taxon>Dikarya</taxon>
        <taxon>Basidiomycota</taxon>
        <taxon>Agaricomycotina</taxon>
        <taxon>Agaricomycetes</taxon>
        <taxon>Polyporales</taxon>
        <taxon>Gelatoporiaceae</taxon>
        <taxon>Gelatoporia</taxon>
    </lineage>
</organism>
<feature type="non-terminal residue" evidence="3">
    <location>
        <position position="1"/>
    </location>
</feature>
<gene>
    <name evidence="3" type="ORF">CERSUDRAFT_26415</name>
</gene>
<name>M2Q444_CERS8</name>
<keyword evidence="1" id="KW-0472">Membrane</keyword>
<feature type="transmembrane region" description="Helical" evidence="1">
    <location>
        <begin position="90"/>
        <end position="115"/>
    </location>
</feature>
<dbReference type="EMBL" id="KB445817">
    <property type="protein sequence ID" value="EMD31568.1"/>
    <property type="molecule type" value="Genomic_DNA"/>
</dbReference>
<keyword evidence="1" id="KW-1133">Transmembrane helix</keyword>
<proteinExistence type="predicted"/>
<dbReference type="InterPro" id="IPR045338">
    <property type="entry name" value="DUF6535"/>
</dbReference>
<evidence type="ECO:0000313" key="4">
    <source>
        <dbReference type="Proteomes" id="UP000016930"/>
    </source>
</evidence>
<keyword evidence="4" id="KW-1185">Reference proteome</keyword>
<feature type="domain" description="DUF6535" evidence="2">
    <location>
        <begin position="2"/>
        <end position="118"/>
    </location>
</feature>
<dbReference type="AlphaFoldDB" id="M2Q444"/>
<reference evidence="3 4" key="1">
    <citation type="journal article" date="2012" name="Proc. Natl. Acad. Sci. U.S.A.">
        <title>Comparative genomics of Ceriporiopsis subvermispora and Phanerochaete chrysosporium provide insight into selective ligninolysis.</title>
        <authorList>
            <person name="Fernandez-Fueyo E."/>
            <person name="Ruiz-Duenas F.J."/>
            <person name="Ferreira P."/>
            <person name="Floudas D."/>
            <person name="Hibbett D.S."/>
            <person name="Canessa P."/>
            <person name="Larrondo L.F."/>
            <person name="James T.Y."/>
            <person name="Seelenfreund D."/>
            <person name="Lobos S."/>
            <person name="Polanco R."/>
            <person name="Tello M."/>
            <person name="Honda Y."/>
            <person name="Watanabe T."/>
            <person name="Watanabe T."/>
            <person name="Ryu J.S."/>
            <person name="Kubicek C.P."/>
            <person name="Schmoll M."/>
            <person name="Gaskell J."/>
            <person name="Hammel K.E."/>
            <person name="St John F.J."/>
            <person name="Vanden Wymelenberg A."/>
            <person name="Sabat G."/>
            <person name="Splinter BonDurant S."/>
            <person name="Syed K."/>
            <person name="Yadav J.S."/>
            <person name="Doddapaneni H."/>
            <person name="Subramanian V."/>
            <person name="Lavin J.L."/>
            <person name="Oguiza J.A."/>
            <person name="Perez G."/>
            <person name="Pisabarro A.G."/>
            <person name="Ramirez L."/>
            <person name="Santoyo F."/>
            <person name="Master E."/>
            <person name="Coutinho P.M."/>
            <person name="Henrissat B."/>
            <person name="Lombard V."/>
            <person name="Magnuson J.K."/>
            <person name="Kuees U."/>
            <person name="Hori C."/>
            <person name="Igarashi K."/>
            <person name="Samejima M."/>
            <person name="Held B.W."/>
            <person name="Barry K.W."/>
            <person name="LaButti K.M."/>
            <person name="Lapidus A."/>
            <person name="Lindquist E.A."/>
            <person name="Lucas S.M."/>
            <person name="Riley R."/>
            <person name="Salamov A.A."/>
            <person name="Hoffmeister D."/>
            <person name="Schwenk D."/>
            <person name="Hadar Y."/>
            <person name="Yarden O."/>
            <person name="de Vries R.P."/>
            <person name="Wiebenga A."/>
            <person name="Stenlid J."/>
            <person name="Eastwood D."/>
            <person name="Grigoriev I.V."/>
            <person name="Berka R.M."/>
            <person name="Blanchette R.A."/>
            <person name="Kersten P."/>
            <person name="Martinez A.T."/>
            <person name="Vicuna R."/>
            <person name="Cullen D."/>
        </authorList>
    </citation>
    <scope>NUCLEOTIDE SEQUENCE [LARGE SCALE GENOMIC DNA]</scope>
    <source>
        <strain evidence="3 4">B</strain>
    </source>
</reference>
<accession>M2Q444</accession>
<dbReference type="Proteomes" id="UP000016930">
    <property type="component" value="Unassembled WGS sequence"/>
</dbReference>
<dbReference type="HOGENOM" id="CLU_018688_2_2_1"/>
<keyword evidence="1" id="KW-0812">Transmembrane</keyword>
<evidence type="ECO:0000259" key="2">
    <source>
        <dbReference type="Pfam" id="PF20153"/>
    </source>
</evidence>
<feature type="non-terminal residue" evidence="3">
    <location>
        <position position="118"/>
    </location>
</feature>
<dbReference type="OrthoDB" id="3269725at2759"/>
<sequence>KRLRAHDEDMVKAEKEEIDTMLVFAGLFSTVLTAFNVESYSLLQAPPPPTPDPNTQILLQILEQITRVGGNASVAPPPTVQQDNFQPPAVVVWINICWFSSLVLSLSAATIGLLARQW</sequence>